<dbReference type="EMBL" id="RQXS01000038">
    <property type="protein sequence ID" value="RZN58043.1"/>
    <property type="molecule type" value="Genomic_DNA"/>
</dbReference>
<dbReference type="RefSeq" id="WP_021724556.1">
    <property type="nucleotide sequence ID" value="NZ_LAEN01000097.1"/>
</dbReference>
<gene>
    <name evidence="2" type="ORF">EIG79_08155</name>
    <name evidence="3" type="ORF">NCTC10926_00388</name>
</gene>
<dbReference type="AlphaFoldDB" id="A0A0F5EVQ1"/>
<keyword evidence="1" id="KW-1133">Transmembrane helix</keyword>
<keyword evidence="1" id="KW-0812">Transmembrane</keyword>
<organism evidence="2 5">
    <name type="scientific">Avibacterium paragallinarum</name>
    <name type="common">Haemophilus gallinarum</name>
    <dbReference type="NCBI Taxonomy" id="728"/>
    <lineage>
        <taxon>Bacteria</taxon>
        <taxon>Pseudomonadati</taxon>
        <taxon>Pseudomonadota</taxon>
        <taxon>Gammaproteobacteria</taxon>
        <taxon>Pasteurellales</taxon>
        <taxon>Pasteurellaceae</taxon>
        <taxon>Avibacterium</taxon>
    </lineage>
</organism>
<evidence type="ECO:0000256" key="1">
    <source>
        <dbReference type="SAM" id="Phobius"/>
    </source>
</evidence>
<proteinExistence type="predicted"/>
<sequence length="149" mass="17823">MFIPITLGAFYFIGYLTIAFELSIFILTSIKNKSLWGFELFAISLLFFFSSTHIKYLEKILTKQIITDKNISYLITKLEYNPLFEKCDNPHLIELNKTGKYWFKSISHNKIIYVEGIWNDHISKEERTLENIEEYRFHPFEEECMKTIK</sequence>
<dbReference type="OrthoDB" id="4084810at2"/>
<accession>A0A0F5EVQ1</accession>
<dbReference type="Proteomes" id="UP000254620">
    <property type="component" value="Unassembled WGS sequence"/>
</dbReference>
<keyword evidence="1" id="KW-0472">Membrane</keyword>
<dbReference type="Proteomes" id="UP000294229">
    <property type="component" value="Unassembled WGS sequence"/>
</dbReference>
<feature type="transmembrane region" description="Helical" evidence="1">
    <location>
        <begin position="36"/>
        <end position="54"/>
    </location>
</feature>
<dbReference type="EMBL" id="UFSW01000001">
    <property type="protein sequence ID" value="SUU97024.1"/>
    <property type="molecule type" value="Genomic_DNA"/>
</dbReference>
<evidence type="ECO:0000313" key="4">
    <source>
        <dbReference type="Proteomes" id="UP000254620"/>
    </source>
</evidence>
<evidence type="ECO:0000313" key="3">
    <source>
        <dbReference type="EMBL" id="SUU97024.1"/>
    </source>
</evidence>
<reference evidence="2 5" key="2">
    <citation type="submission" date="2018-11" db="EMBL/GenBank/DDBJ databases">
        <title>Sequencing Av. paragallinarum serogroups.</title>
        <authorList>
            <person name="Hellmuth J.E."/>
            <person name="Boucher C.E."/>
            <person name="Cason E.D."/>
        </authorList>
    </citation>
    <scope>NUCLEOTIDE SEQUENCE [LARGE SCALE GENOMIC DNA]</scope>
    <source>
        <strain evidence="2 5">SA-3</strain>
    </source>
</reference>
<reference evidence="3 4" key="1">
    <citation type="submission" date="2018-06" db="EMBL/GenBank/DDBJ databases">
        <authorList>
            <consortium name="Pathogen Informatics"/>
            <person name="Doyle S."/>
        </authorList>
    </citation>
    <scope>NUCLEOTIDE SEQUENCE [LARGE SCALE GENOMIC DNA]</scope>
    <source>
        <strain evidence="3 4">NCTC10926</strain>
    </source>
</reference>
<protein>
    <submittedName>
        <fullName evidence="2">Uncharacterized protein</fullName>
    </submittedName>
</protein>
<evidence type="ECO:0000313" key="5">
    <source>
        <dbReference type="Proteomes" id="UP000294229"/>
    </source>
</evidence>
<name>A0A0F5EVQ1_AVIPA</name>
<feature type="transmembrane region" description="Helical" evidence="1">
    <location>
        <begin position="7"/>
        <end position="30"/>
    </location>
</feature>
<evidence type="ECO:0000313" key="2">
    <source>
        <dbReference type="EMBL" id="RZN58043.1"/>
    </source>
</evidence>